<dbReference type="EMBL" id="BMKQ01000001">
    <property type="protein sequence ID" value="GGF43891.1"/>
    <property type="molecule type" value="Genomic_DNA"/>
</dbReference>
<comment type="subunit">
    <text evidence="4">Monomer.</text>
</comment>
<evidence type="ECO:0000256" key="4">
    <source>
        <dbReference type="HAMAP-Rule" id="MF_01698"/>
    </source>
</evidence>
<reference evidence="6" key="2">
    <citation type="submission" date="2020-09" db="EMBL/GenBank/DDBJ databases">
        <authorList>
            <person name="Sun Q."/>
            <person name="Zhou Y."/>
        </authorList>
    </citation>
    <scope>NUCLEOTIDE SEQUENCE</scope>
    <source>
        <strain evidence="6">CGMCC 1.16067</strain>
    </source>
</reference>
<evidence type="ECO:0000313" key="7">
    <source>
        <dbReference type="Proteomes" id="UP000649179"/>
    </source>
</evidence>
<evidence type="ECO:0000313" key="6">
    <source>
        <dbReference type="EMBL" id="GGF43891.1"/>
    </source>
</evidence>
<proteinExistence type="inferred from homology"/>
<organism evidence="6 7">
    <name type="scientific">Marmoricola endophyticus</name>
    <dbReference type="NCBI Taxonomy" id="2040280"/>
    <lineage>
        <taxon>Bacteria</taxon>
        <taxon>Bacillati</taxon>
        <taxon>Actinomycetota</taxon>
        <taxon>Actinomycetes</taxon>
        <taxon>Propionibacteriales</taxon>
        <taxon>Nocardioidaceae</taxon>
        <taxon>Marmoricola</taxon>
    </lineage>
</organism>
<comment type="function">
    <text evidence="4">Catalyzes the transfer of acetyl from acetyl-CoA to desacetylmycothiol (Cys-GlcN-Ins) to form mycothiol.</text>
</comment>
<dbReference type="EC" id="2.3.1.189" evidence="4"/>
<dbReference type="PROSITE" id="PS51186">
    <property type="entry name" value="GNAT"/>
    <property type="match status" value="1"/>
</dbReference>
<dbReference type="AlphaFoldDB" id="A0A917BIQ6"/>
<dbReference type="InterPro" id="IPR000182">
    <property type="entry name" value="GNAT_dom"/>
</dbReference>
<dbReference type="Proteomes" id="UP000649179">
    <property type="component" value="Unassembled WGS sequence"/>
</dbReference>
<dbReference type="HAMAP" id="MF_01698">
    <property type="entry name" value="MshD"/>
    <property type="match status" value="1"/>
</dbReference>
<dbReference type="SUPFAM" id="SSF55729">
    <property type="entry name" value="Acyl-CoA N-acyltransferases (Nat)"/>
    <property type="match status" value="1"/>
</dbReference>
<feature type="binding site" evidence="4">
    <location>
        <position position="35"/>
    </location>
    <ligand>
        <name>1D-myo-inositol 2-(L-cysteinylamino)-2-deoxy-alpha-D-glucopyranoside</name>
        <dbReference type="ChEBI" id="CHEBI:58887"/>
    </ligand>
</feature>
<dbReference type="Gene3D" id="3.40.630.30">
    <property type="match status" value="1"/>
</dbReference>
<dbReference type="InterPro" id="IPR050276">
    <property type="entry name" value="MshD_Acetyltransferase"/>
</dbReference>
<evidence type="ECO:0000256" key="1">
    <source>
        <dbReference type="ARBA" id="ARBA00022679"/>
    </source>
</evidence>
<evidence type="ECO:0000256" key="3">
    <source>
        <dbReference type="ARBA" id="ARBA00023315"/>
    </source>
</evidence>
<dbReference type="NCBIfam" id="TIGR03448">
    <property type="entry name" value="mycothiol_MshD"/>
    <property type="match status" value="1"/>
</dbReference>
<protein>
    <recommendedName>
        <fullName evidence="4">Mycothiol acetyltransferase</fullName>
        <shortName evidence="4">MSH acetyltransferase</shortName>
        <ecNumber evidence="4">2.3.1.189</ecNumber>
    </recommendedName>
    <alternativeName>
        <fullName evidence="4">Mycothiol synthase</fullName>
    </alternativeName>
</protein>
<dbReference type="PANTHER" id="PTHR43617:SF31">
    <property type="entry name" value="MYCOTHIOL ACETYLTRANSFERASE"/>
    <property type="match status" value="1"/>
</dbReference>
<dbReference type="GO" id="GO:0010125">
    <property type="term" value="P:mycothiol biosynthetic process"/>
    <property type="evidence" value="ECO:0007669"/>
    <property type="project" value="UniProtKB-UniRule"/>
</dbReference>
<feature type="binding site" evidence="4">
    <location>
        <position position="230"/>
    </location>
    <ligand>
        <name>1D-myo-inositol 2-(L-cysteinylamino)-2-deoxy-alpha-D-glucopyranoside</name>
        <dbReference type="ChEBI" id="CHEBI:58887"/>
    </ligand>
</feature>
<comment type="catalytic activity">
    <reaction evidence="4">
        <text>1D-myo-inositol 2-(L-cysteinylamino)-2-deoxy-alpha-D-glucopyranoside + acetyl-CoA = mycothiol + CoA + H(+)</text>
        <dbReference type="Rhea" id="RHEA:26172"/>
        <dbReference type="ChEBI" id="CHEBI:15378"/>
        <dbReference type="ChEBI" id="CHEBI:16768"/>
        <dbReference type="ChEBI" id="CHEBI:57287"/>
        <dbReference type="ChEBI" id="CHEBI:57288"/>
        <dbReference type="ChEBI" id="CHEBI:58887"/>
        <dbReference type="EC" id="2.3.1.189"/>
    </reaction>
</comment>
<gene>
    <name evidence="4" type="primary">mshD</name>
    <name evidence="6" type="ORF">GCM10011519_17150</name>
</gene>
<keyword evidence="3 4" id="KW-0012">Acyltransferase</keyword>
<feature type="binding site" evidence="4">
    <location>
        <position position="268"/>
    </location>
    <ligand>
        <name>1D-myo-inositol 2-(L-cysteinylamino)-2-deoxy-alpha-D-glucopyranoside</name>
        <dbReference type="ChEBI" id="CHEBI:58887"/>
    </ligand>
</feature>
<dbReference type="InterPro" id="IPR017813">
    <property type="entry name" value="Mycothiol_AcTrfase"/>
</dbReference>
<sequence>MTESFDWNAPTGTAADVRRIAAAADAADGVTNLNEAACLHLKHRGLSGAQLELAADPRDGAGGGPAGFALRVGADLDVIVHPDARGTGVGTTLARAALEGVSTAVEAWSHSDHPAAGRIADRVGLARERELWVMQRPLDATLPAVDPPASYVVRAFRDGDEEGVLEVNSLAFAQHPEQGHLTLDDFRERQAEDWFDPAGLLLAVAADDESRVLGFHWTKVHDEGGDRFGEVYVVAVDPRSAGSGIGTVLTNAGLAHLRERGLDRVILYVEGDNTPAITVYDRAGFTQARVEAQYAGVPRL</sequence>
<dbReference type="PIRSF" id="PIRSF021524">
    <property type="entry name" value="MSH_acetyltransferase"/>
    <property type="match status" value="1"/>
</dbReference>
<feature type="binding site" evidence="4">
    <location>
        <begin position="234"/>
        <end position="236"/>
    </location>
    <ligand>
        <name>acetyl-CoA</name>
        <dbReference type="ChEBI" id="CHEBI:57288"/>
        <label>2</label>
    </ligand>
</feature>
<comment type="caution">
    <text evidence="4">Lacks conserved residue(s) required for the propagation of feature annotation.</text>
</comment>
<feature type="binding site" evidence="4">
    <location>
        <begin position="78"/>
        <end position="80"/>
    </location>
    <ligand>
        <name>acetyl-CoA</name>
        <dbReference type="ChEBI" id="CHEBI:57288"/>
        <label>1</label>
    </ligand>
</feature>
<keyword evidence="1 4" id="KW-0808">Transferase</keyword>
<dbReference type="RefSeq" id="WP_188779402.1">
    <property type="nucleotide sequence ID" value="NZ_BMKQ01000001.1"/>
</dbReference>
<accession>A0A917BIQ6</accession>
<feature type="binding site" evidence="4">
    <location>
        <position position="219"/>
    </location>
    <ligand>
        <name>1D-myo-inositol 2-(L-cysteinylamino)-2-deoxy-alpha-D-glucopyranoside</name>
        <dbReference type="ChEBI" id="CHEBI:58887"/>
    </ligand>
</feature>
<dbReference type="PANTHER" id="PTHR43617">
    <property type="entry name" value="L-AMINO ACID N-ACETYLTRANSFERASE"/>
    <property type="match status" value="1"/>
</dbReference>
<feature type="domain" description="N-acetyltransferase" evidence="5">
    <location>
        <begin position="151"/>
        <end position="300"/>
    </location>
</feature>
<comment type="similarity">
    <text evidence="4">Belongs to the acetyltransferase family. MshD subfamily.</text>
</comment>
<keyword evidence="7" id="KW-1185">Reference proteome</keyword>
<dbReference type="InterPro" id="IPR016181">
    <property type="entry name" value="Acyl_CoA_acyltransferase"/>
</dbReference>
<dbReference type="CDD" id="cd04301">
    <property type="entry name" value="NAT_SF"/>
    <property type="match status" value="1"/>
</dbReference>
<dbReference type="Pfam" id="PF00583">
    <property type="entry name" value="Acetyltransf_1"/>
    <property type="match status" value="1"/>
</dbReference>
<evidence type="ECO:0000256" key="2">
    <source>
        <dbReference type="ARBA" id="ARBA00022737"/>
    </source>
</evidence>
<evidence type="ECO:0000259" key="5">
    <source>
        <dbReference type="PROSITE" id="PS51186"/>
    </source>
</evidence>
<reference evidence="6" key="1">
    <citation type="journal article" date="2014" name="Int. J. Syst. Evol. Microbiol.">
        <title>Complete genome sequence of Corynebacterium casei LMG S-19264T (=DSM 44701T), isolated from a smear-ripened cheese.</title>
        <authorList>
            <consortium name="US DOE Joint Genome Institute (JGI-PGF)"/>
            <person name="Walter F."/>
            <person name="Albersmeier A."/>
            <person name="Kalinowski J."/>
            <person name="Ruckert C."/>
        </authorList>
    </citation>
    <scope>NUCLEOTIDE SEQUENCE</scope>
    <source>
        <strain evidence="6">CGMCC 1.16067</strain>
    </source>
</reference>
<feature type="binding site" evidence="4">
    <location>
        <begin position="241"/>
        <end position="247"/>
    </location>
    <ligand>
        <name>acetyl-CoA</name>
        <dbReference type="ChEBI" id="CHEBI:57288"/>
        <label>2</label>
    </ligand>
</feature>
<keyword evidence="2 4" id="KW-0677">Repeat</keyword>
<name>A0A917BIQ6_9ACTN</name>
<dbReference type="GO" id="GO:0035447">
    <property type="term" value="F:mycothiol synthase activity"/>
    <property type="evidence" value="ECO:0007669"/>
    <property type="project" value="UniProtKB-UniRule"/>
</dbReference>
<feature type="binding site" evidence="4">
    <location>
        <position position="177"/>
    </location>
    <ligand>
        <name>1D-myo-inositol 2-(L-cysteinylamino)-2-deoxy-alpha-D-glucopyranoside</name>
        <dbReference type="ChEBI" id="CHEBI:58887"/>
    </ligand>
</feature>
<dbReference type="GO" id="GO:0008999">
    <property type="term" value="F:protein-N-terminal-alanine acetyltransferase activity"/>
    <property type="evidence" value="ECO:0007669"/>
    <property type="project" value="TreeGrafter"/>
</dbReference>
<comment type="caution">
    <text evidence="6">The sequence shown here is derived from an EMBL/GenBank/DDBJ whole genome shotgun (WGS) entry which is preliminary data.</text>
</comment>